<gene>
    <name evidence="3" type="ORF">CCS01_19630</name>
</gene>
<dbReference type="EMBL" id="NHRY01000214">
    <property type="protein sequence ID" value="PPQ30366.1"/>
    <property type="molecule type" value="Genomic_DNA"/>
</dbReference>
<dbReference type="Proteomes" id="UP000239724">
    <property type="component" value="Unassembled WGS sequence"/>
</dbReference>
<protein>
    <recommendedName>
        <fullName evidence="2">Winged helix-turn helix domain-containing protein</fullName>
    </recommendedName>
</protein>
<evidence type="ECO:0000259" key="2">
    <source>
        <dbReference type="Pfam" id="PF13592"/>
    </source>
</evidence>
<dbReference type="InterPro" id="IPR025959">
    <property type="entry name" value="Winged_HTH_dom"/>
</dbReference>
<comment type="caution">
    <text evidence="3">The sequence shown here is derived from an EMBL/GenBank/DDBJ whole genome shotgun (WGS) entry which is preliminary data.</text>
</comment>
<dbReference type="Pfam" id="PF13592">
    <property type="entry name" value="HTH_33"/>
    <property type="match status" value="1"/>
</dbReference>
<evidence type="ECO:0000313" key="3">
    <source>
        <dbReference type="EMBL" id="PPQ30366.1"/>
    </source>
</evidence>
<dbReference type="OrthoDB" id="2375382at2"/>
<dbReference type="AlphaFoldDB" id="A0A2S6N6X9"/>
<reference evidence="3 4" key="1">
    <citation type="journal article" date="2018" name="Arch. Microbiol.">
        <title>New insights into the metabolic potential of the phototrophic purple bacterium Rhodopila globiformis DSM 161(T) from its draft genome sequence and evidence for a vanadium-dependent nitrogenase.</title>
        <authorList>
            <person name="Imhoff J.F."/>
            <person name="Rahn T."/>
            <person name="Kunzel S."/>
            <person name="Neulinger S.C."/>
        </authorList>
    </citation>
    <scope>NUCLEOTIDE SEQUENCE [LARGE SCALE GENOMIC DNA]</scope>
    <source>
        <strain evidence="3 4">DSM 161</strain>
    </source>
</reference>
<feature type="domain" description="Winged helix-turn helix" evidence="2">
    <location>
        <begin position="35"/>
        <end position="82"/>
    </location>
</feature>
<feature type="region of interest" description="Disordered" evidence="1">
    <location>
        <begin position="79"/>
        <end position="112"/>
    </location>
</feature>
<keyword evidence="4" id="KW-1185">Reference proteome</keyword>
<dbReference type="RefSeq" id="WP_104520515.1">
    <property type="nucleotide sequence ID" value="NZ_NHRY01000214.1"/>
</dbReference>
<proteinExistence type="predicted"/>
<sequence length="146" mass="16447">MAPLCPDIATALGEQVRAAECQAASPPVAGADVKPRWTLRRLVGFVREQVGRRFSRETIRRALHRLKLSWKKAHKLLGRAEPANRLAKHQSASRPDPEKREAFVAQSGALSDGARDERHHVVYLNETHIHQDVDLGYGWGERGKRF</sequence>
<organism evidence="3 4">
    <name type="scientific">Rhodopila globiformis</name>
    <name type="common">Rhodopseudomonas globiformis</name>
    <dbReference type="NCBI Taxonomy" id="1071"/>
    <lineage>
        <taxon>Bacteria</taxon>
        <taxon>Pseudomonadati</taxon>
        <taxon>Pseudomonadota</taxon>
        <taxon>Alphaproteobacteria</taxon>
        <taxon>Acetobacterales</taxon>
        <taxon>Acetobacteraceae</taxon>
        <taxon>Rhodopila</taxon>
    </lineage>
</organism>
<name>A0A2S6N6X9_RHOGL</name>
<accession>A0A2S6N6X9</accession>
<evidence type="ECO:0000256" key="1">
    <source>
        <dbReference type="SAM" id="MobiDB-lite"/>
    </source>
</evidence>
<evidence type="ECO:0000313" key="4">
    <source>
        <dbReference type="Proteomes" id="UP000239724"/>
    </source>
</evidence>